<dbReference type="Proteomes" id="UP000694700">
    <property type="component" value="Unplaced"/>
</dbReference>
<keyword evidence="2" id="KW-1133">Transmembrane helix</keyword>
<proteinExistence type="predicted"/>
<feature type="region of interest" description="Disordered" evidence="1">
    <location>
        <begin position="168"/>
        <end position="187"/>
    </location>
</feature>
<protein>
    <recommendedName>
        <fullName evidence="3">Shisa N-terminal domain-containing protein</fullName>
    </recommendedName>
</protein>
<dbReference type="AlphaFoldDB" id="A0A8C1Y945"/>
<evidence type="ECO:0000313" key="5">
    <source>
        <dbReference type="Proteomes" id="UP000694700"/>
    </source>
</evidence>
<keyword evidence="2" id="KW-0812">Transmembrane</keyword>
<reference evidence="4" key="1">
    <citation type="submission" date="2025-08" db="UniProtKB">
        <authorList>
            <consortium name="Ensembl"/>
        </authorList>
    </citation>
    <scope>IDENTIFICATION</scope>
</reference>
<keyword evidence="2" id="KW-0472">Membrane</keyword>
<evidence type="ECO:0000313" key="4">
    <source>
        <dbReference type="Ensembl" id="ENSCCRP00015093128.1"/>
    </source>
</evidence>
<feature type="transmembrane region" description="Helical" evidence="2">
    <location>
        <begin position="49"/>
        <end position="76"/>
    </location>
</feature>
<name>A0A8C1Y945_CYPCA</name>
<sequence length="187" mass="21134">MYEKDSVVCDFWRSEFCCGTCDESYCCADPQKKFTIRAQSHCHFDAVSIAVSASIIGLVGFIILFLICWVCPRCYLYKRFRSPRRKSMFVRQSGRMFLERHFSVVSTFDSSLNCDYDSYSPKFFFAGFCFPAGLFPAPVSQAAYDGGQIMYPLQAPVQPALPTDYSPQAPNNPAYVESPKTTAKPAY</sequence>
<dbReference type="Ensembl" id="ENSCCRT00015096111.1">
    <property type="protein sequence ID" value="ENSCCRP00015093128.1"/>
    <property type="gene ID" value="ENSCCRG00015037529.1"/>
</dbReference>
<accession>A0A8C1Y945</accession>
<evidence type="ECO:0000256" key="1">
    <source>
        <dbReference type="SAM" id="MobiDB-lite"/>
    </source>
</evidence>
<feature type="domain" description="Shisa N-terminal" evidence="3">
    <location>
        <begin position="6"/>
        <end position="43"/>
    </location>
</feature>
<evidence type="ECO:0000259" key="3">
    <source>
        <dbReference type="Pfam" id="PF13908"/>
    </source>
</evidence>
<dbReference type="Pfam" id="PF13908">
    <property type="entry name" value="Shisa_N"/>
    <property type="match status" value="1"/>
</dbReference>
<evidence type="ECO:0000256" key="2">
    <source>
        <dbReference type="SAM" id="Phobius"/>
    </source>
</evidence>
<organism evidence="4 5">
    <name type="scientific">Cyprinus carpio</name>
    <name type="common">Common carp</name>
    <dbReference type="NCBI Taxonomy" id="7962"/>
    <lineage>
        <taxon>Eukaryota</taxon>
        <taxon>Metazoa</taxon>
        <taxon>Chordata</taxon>
        <taxon>Craniata</taxon>
        <taxon>Vertebrata</taxon>
        <taxon>Euteleostomi</taxon>
        <taxon>Actinopterygii</taxon>
        <taxon>Neopterygii</taxon>
        <taxon>Teleostei</taxon>
        <taxon>Ostariophysi</taxon>
        <taxon>Cypriniformes</taxon>
        <taxon>Cyprinidae</taxon>
        <taxon>Cyprininae</taxon>
        <taxon>Cyprinus</taxon>
    </lineage>
</organism>
<dbReference type="InterPro" id="IPR053891">
    <property type="entry name" value="Shisa_N"/>
</dbReference>